<keyword evidence="3" id="KW-0067">ATP-binding</keyword>
<reference evidence="9" key="1">
    <citation type="submission" date="2020-06" db="EMBL/GenBank/DDBJ databases">
        <authorList>
            <consortium name="Plant Systems Biology data submission"/>
        </authorList>
    </citation>
    <scope>NUCLEOTIDE SEQUENCE</scope>
    <source>
        <strain evidence="9">D6</strain>
    </source>
</reference>
<proteinExistence type="inferred from homology"/>
<keyword evidence="4" id="KW-0238">DNA-binding</keyword>
<dbReference type="InterPro" id="IPR045076">
    <property type="entry name" value="MutS"/>
</dbReference>
<feature type="region of interest" description="Disordered" evidence="7">
    <location>
        <begin position="136"/>
        <end position="155"/>
    </location>
</feature>
<dbReference type="InterPro" id="IPR036187">
    <property type="entry name" value="DNA_mismatch_repair_MutS_sf"/>
</dbReference>
<evidence type="ECO:0000256" key="3">
    <source>
        <dbReference type="ARBA" id="ARBA00022840"/>
    </source>
</evidence>
<dbReference type="EMBL" id="CAICTM010000300">
    <property type="protein sequence ID" value="CAB9507317.1"/>
    <property type="molecule type" value="Genomic_DNA"/>
</dbReference>
<dbReference type="InterPro" id="IPR011184">
    <property type="entry name" value="DNA_mismatch_repair_Msh2"/>
</dbReference>
<dbReference type="Pfam" id="PF00488">
    <property type="entry name" value="MutS_V"/>
    <property type="match status" value="1"/>
</dbReference>
<dbReference type="InterPro" id="IPR000432">
    <property type="entry name" value="DNA_mismatch_repair_MutS_C"/>
</dbReference>
<dbReference type="Gene3D" id="3.40.50.300">
    <property type="entry name" value="P-loop containing nucleotide triphosphate hydrolases"/>
    <property type="match status" value="1"/>
</dbReference>
<feature type="region of interest" description="Disordered" evidence="7">
    <location>
        <begin position="1"/>
        <end position="36"/>
    </location>
</feature>
<sequence length="900" mass="99790">MASFFTPRNKSSNSSSSSSARVSPTPGRQKKTSSLKTSAAIVVTPECEVVVWANSPRSRETVKDRWRNTLTYYSFCDDKRFTNLDSLLTQLAPLSLLHICSTEKATMDKATTPAARKKAKQVQQLLQTLQRMIDTRPDLTGDDDDDEDQGLSAPAPTTLAEVHTKFPSVDAGRIDGCMNQLLLPSSKISYRGNVQVASHPWIQKALGFWLQAEGLLSGGMPDDMMDRFHLQQGAMNKHLLLDRTAADCIHLLPPPNAGVATQVGGRPHNNSLLGILSQPARTKMGKRLIEQWLRQPLVDLKEIMYRQDSVHHLVENGVGRDQLRDEGLRNFASMDIGKLAQNLGLYEKASTEDDAPNKNDMAPVVGSTQKALQSLYQLYLLKAQKLPMLLESLVAVVCPDGEDPASIPKDAEEQTMLQSIFVNLQKASNELSRSQELVEAVLDLDIAPREYLIKAAFKDELVDIKTELGNVEASIESCHERMNELWAETMGLSMDSQHVRLETSGDTETTKTYQFRLPNANDTKVLQDQLKDEVKVHRLLKNGVYFSTTELVQLSDKKGKLIAEYDRAQKEVVLDAMHIASTYQGPLERTNELVAQLDALVSLAHCAAYNPHGYCRPTMTDGEEEGMGIKLTKARHPCVEMQENVAEYIPNDINLVFGESSFLLLTGPNMGGKSTYIRALGAIVTMAQIGAYVPCESATINICHHLLARVGAGDLQDRGISTFMAEMLEASSILKTATKRSLIIVDELGRGTSTFDGYGLARSISEYIVQQIGCFSVFATHFHELTQLEETEKSVKNYHVTAQKGAQGLTFMYEVQPGPCLESFGIHVAEMARLPAPVIAEAKRKALELENFEQKKRRLDDAAANGRQDFMTRFKNLPLKSFKSAEEKMAALQQLLVEEQ</sequence>
<evidence type="ECO:0000256" key="5">
    <source>
        <dbReference type="ARBA" id="ARBA00023204"/>
    </source>
</evidence>
<dbReference type="GO" id="GO:0140664">
    <property type="term" value="F:ATP-dependent DNA damage sensor activity"/>
    <property type="evidence" value="ECO:0007669"/>
    <property type="project" value="InterPro"/>
</dbReference>
<dbReference type="SMART" id="SM00533">
    <property type="entry name" value="MUTSd"/>
    <property type="match status" value="1"/>
</dbReference>
<dbReference type="PROSITE" id="PS00486">
    <property type="entry name" value="DNA_MISMATCH_REPAIR_2"/>
    <property type="match status" value="1"/>
</dbReference>
<dbReference type="InterPro" id="IPR027417">
    <property type="entry name" value="P-loop_NTPase"/>
</dbReference>
<dbReference type="OrthoDB" id="295033at2759"/>
<dbReference type="PANTHER" id="PTHR11361:SF35">
    <property type="entry name" value="DNA MISMATCH REPAIR PROTEIN MSH2"/>
    <property type="match status" value="1"/>
</dbReference>
<gene>
    <name evidence="9" type="ORF">SEMRO_301_G111920.1</name>
</gene>
<dbReference type="GO" id="GO:0006312">
    <property type="term" value="P:mitotic recombination"/>
    <property type="evidence" value="ECO:0007669"/>
    <property type="project" value="TreeGrafter"/>
</dbReference>
<evidence type="ECO:0000313" key="9">
    <source>
        <dbReference type="EMBL" id="CAB9507317.1"/>
    </source>
</evidence>
<dbReference type="GO" id="GO:0030983">
    <property type="term" value="F:mismatched DNA binding"/>
    <property type="evidence" value="ECO:0007669"/>
    <property type="project" value="InterPro"/>
</dbReference>
<comment type="caution">
    <text evidence="9">The sequence shown here is derived from an EMBL/GenBank/DDBJ whole genome shotgun (WGS) entry which is preliminary data.</text>
</comment>
<dbReference type="PANTHER" id="PTHR11361">
    <property type="entry name" value="DNA MISMATCH REPAIR PROTEIN MUTS FAMILY MEMBER"/>
    <property type="match status" value="1"/>
</dbReference>
<organism evidence="9 10">
    <name type="scientific">Seminavis robusta</name>
    <dbReference type="NCBI Taxonomy" id="568900"/>
    <lineage>
        <taxon>Eukaryota</taxon>
        <taxon>Sar</taxon>
        <taxon>Stramenopiles</taxon>
        <taxon>Ochrophyta</taxon>
        <taxon>Bacillariophyta</taxon>
        <taxon>Bacillariophyceae</taxon>
        <taxon>Bacillariophycidae</taxon>
        <taxon>Naviculales</taxon>
        <taxon>Naviculaceae</taxon>
        <taxon>Seminavis</taxon>
    </lineage>
</organism>
<evidence type="ECO:0000256" key="2">
    <source>
        <dbReference type="ARBA" id="ARBA00022741"/>
    </source>
</evidence>
<keyword evidence="2" id="KW-0547">Nucleotide-binding</keyword>
<keyword evidence="6" id="KW-0175">Coiled coil</keyword>
<comment type="similarity">
    <text evidence="1">Belongs to the DNA mismatch repair MutS family.</text>
</comment>
<protein>
    <submittedName>
        <fullName evidence="9">Protein MutS</fullName>
    </submittedName>
</protein>
<evidence type="ECO:0000256" key="4">
    <source>
        <dbReference type="ARBA" id="ARBA00023125"/>
    </source>
</evidence>
<feature type="coiled-coil region" evidence="6">
    <location>
        <begin position="842"/>
        <end position="869"/>
    </location>
</feature>
<evidence type="ECO:0000256" key="6">
    <source>
        <dbReference type="SAM" id="Coils"/>
    </source>
</evidence>
<feature type="compositionally biased region" description="Polar residues" evidence="7">
    <location>
        <begin position="1"/>
        <end position="10"/>
    </location>
</feature>
<keyword evidence="5" id="KW-0234">DNA repair</keyword>
<evidence type="ECO:0000256" key="1">
    <source>
        <dbReference type="ARBA" id="ARBA00006271"/>
    </source>
</evidence>
<feature type="compositionally biased region" description="Acidic residues" evidence="7">
    <location>
        <begin position="140"/>
        <end position="149"/>
    </location>
</feature>
<dbReference type="Gene3D" id="1.10.1420.10">
    <property type="match status" value="2"/>
</dbReference>
<dbReference type="GO" id="GO:0032301">
    <property type="term" value="C:MutSalpha complex"/>
    <property type="evidence" value="ECO:0007669"/>
    <property type="project" value="TreeGrafter"/>
</dbReference>
<evidence type="ECO:0000259" key="8">
    <source>
        <dbReference type="PROSITE" id="PS00486"/>
    </source>
</evidence>
<dbReference type="AlphaFoldDB" id="A0A9N8DQL2"/>
<dbReference type="SMART" id="SM00534">
    <property type="entry name" value="MUTSac"/>
    <property type="match status" value="1"/>
</dbReference>
<evidence type="ECO:0000313" key="10">
    <source>
        <dbReference type="Proteomes" id="UP001153069"/>
    </source>
</evidence>
<keyword evidence="10" id="KW-1185">Reference proteome</keyword>
<dbReference type="PIRSF" id="PIRSF005813">
    <property type="entry name" value="MSH2"/>
    <property type="match status" value="1"/>
</dbReference>
<dbReference type="Proteomes" id="UP001153069">
    <property type="component" value="Unassembled WGS sequence"/>
</dbReference>
<dbReference type="GO" id="GO:0006298">
    <property type="term" value="P:mismatch repair"/>
    <property type="evidence" value="ECO:0007669"/>
    <property type="project" value="InterPro"/>
</dbReference>
<dbReference type="GO" id="GO:0005524">
    <property type="term" value="F:ATP binding"/>
    <property type="evidence" value="ECO:0007669"/>
    <property type="project" value="UniProtKB-KW"/>
</dbReference>
<dbReference type="SUPFAM" id="SSF48334">
    <property type="entry name" value="DNA repair protein MutS, domain III"/>
    <property type="match status" value="1"/>
</dbReference>
<accession>A0A9N8DQL2</accession>
<dbReference type="InterPro" id="IPR007696">
    <property type="entry name" value="DNA_mismatch_repair_MutS_core"/>
</dbReference>
<feature type="domain" description="DNA mismatch repair proteins mutS family" evidence="8">
    <location>
        <begin position="741"/>
        <end position="757"/>
    </location>
</feature>
<dbReference type="SUPFAM" id="SSF52540">
    <property type="entry name" value="P-loop containing nucleoside triphosphate hydrolases"/>
    <property type="match status" value="1"/>
</dbReference>
<keyword evidence="5" id="KW-0227">DNA damage</keyword>
<dbReference type="Pfam" id="PF05192">
    <property type="entry name" value="MutS_III"/>
    <property type="match status" value="1"/>
</dbReference>
<evidence type="ECO:0000256" key="7">
    <source>
        <dbReference type="SAM" id="MobiDB-lite"/>
    </source>
</evidence>
<name>A0A9N8DQL2_9STRA</name>